<dbReference type="InterPro" id="IPR023210">
    <property type="entry name" value="NADP_OxRdtase_dom"/>
</dbReference>
<dbReference type="GO" id="GO:0051596">
    <property type="term" value="P:methylglyoxal catabolic process"/>
    <property type="evidence" value="ECO:0007669"/>
    <property type="project" value="TreeGrafter"/>
</dbReference>
<dbReference type="CDD" id="cd19089">
    <property type="entry name" value="AKR_AKR14A1_2"/>
    <property type="match status" value="1"/>
</dbReference>
<evidence type="ECO:0000256" key="2">
    <source>
        <dbReference type="ARBA" id="ARBA00022857"/>
    </source>
</evidence>
<dbReference type="GO" id="GO:0016491">
    <property type="term" value="F:oxidoreductase activity"/>
    <property type="evidence" value="ECO:0007669"/>
    <property type="project" value="UniProtKB-KW"/>
</dbReference>
<accession>A0AA37KEL7</accession>
<dbReference type="SUPFAM" id="SSF51430">
    <property type="entry name" value="NAD(P)-linked oxidoreductase"/>
    <property type="match status" value="1"/>
</dbReference>
<protein>
    <submittedName>
        <fullName evidence="5">Glyceraldehyde 3-phosphate reductase</fullName>
    </submittedName>
</protein>
<evidence type="ECO:0000259" key="4">
    <source>
        <dbReference type="Pfam" id="PF00248"/>
    </source>
</evidence>
<gene>
    <name evidence="5" type="ORF">CE91St7_08800</name>
</gene>
<evidence type="ECO:0000256" key="1">
    <source>
        <dbReference type="ARBA" id="ARBA00006515"/>
    </source>
</evidence>
<dbReference type="PANTHER" id="PTHR43150">
    <property type="entry name" value="HYPERKINETIC, ISOFORM M"/>
    <property type="match status" value="1"/>
</dbReference>
<evidence type="ECO:0000256" key="3">
    <source>
        <dbReference type="ARBA" id="ARBA00023002"/>
    </source>
</evidence>
<dbReference type="Pfam" id="PF00248">
    <property type="entry name" value="Aldo_ket_red"/>
    <property type="match status" value="1"/>
</dbReference>
<comment type="caution">
    <text evidence="5">The sequence shown here is derived from an EMBL/GenBank/DDBJ whole genome shotgun (WGS) entry which is preliminary data.</text>
</comment>
<dbReference type="PANTHER" id="PTHR43150:SF4">
    <property type="entry name" value="L-GLYCERALDEHYDE 3-PHOSPHATE REDUCTASE"/>
    <property type="match status" value="1"/>
</dbReference>
<dbReference type="Gene3D" id="3.20.20.100">
    <property type="entry name" value="NADP-dependent oxidoreductase domain"/>
    <property type="match status" value="1"/>
</dbReference>
<sequence length="332" mass="37119">MIMKYQPSAERYDKMQYKYCGNSGLLLPRISLGLWHNFGSVDDFGVATDMIKYAFDNGVTHFDLANNYGPIPGSAEINFGKILKENFQGYRDELIISSKAGHEMWDGPYGGNSSRKNLMASIDQSLRRTGLDYFDIFYSHRYDGVTPVEETMQALIDIVKQGKALYVGISKYPPAQAKIAYEMLRAAGVPCLISQYRYSMFDRTVEEKSLPLAAEQGSGFIAFSPLAQGLLTKKYLHGIPEHSRAARSTGFLKVDQVTEDKVGKARRLDEIAARRGQTLAEMALAWVLKDERMTSVIVGTSSVKQLADNLHALDNLNFTNEELAEIEGILRL</sequence>
<organism evidence="5 6">
    <name type="scientific">Phocaeicola dorei</name>
    <dbReference type="NCBI Taxonomy" id="357276"/>
    <lineage>
        <taxon>Bacteria</taxon>
        <taxon>Pseudomonadati</taxon>
        <taxon>Bacteroidota</taxon>
        <taxon>Bacteroidia</taxon>
        <taxon>Bacteroidales</taxon>
        <taxon>Bacteroidaceae</taxon>
        <taxon>Phocaeicola</taxon>
    </lineage>
</organism>
<dbReference type="InterPro" id="IPR036812">
    <property type="entry name" value="NAD(P)_OxRdtase_dom_sf"/>
</dbReference>
<reference evidence="5" key="1">
    <citation type="submission" date="2022-01" db="EMBL/GenBank/DDBJ databases">
        <title>Novel bile acid biosynthetic pathways are enriched in the microbiome of centenarians.</title>
        <authorList>
            <person name="Sato Y."/>
            <person name="Atarashi K."/>
            <person name="Plichta R.D."/>
            <person name="Arai Y."/>
            <person name="Sasajima S."/>
            <person name="Kearney M.S."/>
            <person name="Suda W."/>
            <person name="Takeshita K."/>
            <person name="Sasaki T."/>
            <person name="Okamoto S."/>
            <person name="Skelly N.A."/>
            <person name="Okamura Y."/>
            <person name="Vlamakis H."/>
            <person name="Li Y."/>
            <person name="Tanoue T."/>
            <person name="Takei H."/>
            <person name="Nittono H."/>
            <person name="Narushima S."/>
            <person name="Irie J."/>
            <person name="Itoh H."/>
            <person name="Moriya K."/>
            <person name="Sugiura Y."/>
            <person name="Suematsu M."/>
            <person name="Moritoki N."/>
            <person name="Shibata S."/>
            <person name="Littman R.D."/>
            <person name="Fischbach A.M."/>
            <person name="Uwamino Y."/>
            <person name="Inoue T."/>
            <person name="Honda A."/>
            <person name="Hattori M."/>
            <person name="Murai T."/>
            <person name="Xavier J.R."/>
            <person name="Hirose N."/>
            <person name="Honda K."/>
        </authorList>
    </citation>
    <scope>NUCLEOTIDE SEQUENCE</scope>
    <source>
        <strain evidence="5">CE91-St7</strain>
    </source>
</reference>
<evidence type="ECO:0000313" key="6">
    <source>
        <dbReference type="Proteomes" id="UP001055104"/>
    </source>
</evidence>
<name>A0AA37KEL7_9BACT</name>
<dbReference type="AlphaFoldDB" id="A0AA37KEL7"/>
<dbReference type="Proteomes" id="UP001055104">
    <property type="component" value="Unassembled WGS sequence"/>
</dbReference>
<dbReference type="InterPro" id="IPR005399">
    <property type="entry name" value="K_chnl_volt-dep_bsu_KCNAB-rel"/>
</dbReference>
<comment type="similarity">
    <text evidence="1">Belongs to the shaker potassium channel beta subunit family.</text>
</comment>
<keyword evidence="3" id="KW-0560">Oxidoreductase</keyword>
<evidence type="ECO:0000313" key="5">
    <source>
        <dbReference type="EMBL" id="GKH79996.1"/>
    </source>
</evidence>
<feature type="domain" description="NADP-dependent oxidoreductase" evidence="4">
    <location>
        <begin position="29"/>
        <end position="330"/>
    </location>
</feature>
<proteinExistence type="inferred from homology"/>
<keyword evidence="2" id="KW-0521">NADP</keyword>
<dbReference type="EMBL" id="BQOB01000001">
    <property type="protein sequence ID" value="GKH79996.1"/>
    <property type="molecule type" value="Genomic_DNA"/>
</dbReference>